<accession>A0A9X0YLC4</accession>
<keyword evidence="2" id="KW-0521">NADP</keyword>
<name>A0A9X0YLC4_9FLAO</name>
<dbReference type="InterPro" id="IPR000415">
    <property type="entry name" value="Nitroreductase-like"/>
</dbReference>
<evidence type="ECO:0000313" key="7">
    <source>
        <dbReference type="Proteomes" id="UP001138672"/>
    </source>
</evidence>
<dbReference type="NCBIfam" id="NF008275">
    <property type="entry name" value="PRK11053.1"/>
    <property type="match status" value="1"/>
</dbReference>
<dbReference type="EMBL" id="JAUSUU010000007">
    <property type="protein sequence ID" value="MDQ0335871.1"/>
    <property type="molecule type" value="Genomic_DNA"/>
</dbReference>
<dbReference type="GO" id="GO:0004155">
    <property type="term" value="F:6,7-dihydropteridine reductase activity"/>
    <property type="evidence" value="ECO:0007669"/>
    <property type="project" value="UniProtKB-EC"/>
</dbReference>
<keyword evidence="3 5" id="KW-0560">Oxidoreductase</keyword>
<evidence type="ECO:0000313" key="8">
    <source>
        <dbReference type="Proteomes" id="UP001231587"/>
    </source>
</evidence>
<evidence type="ECO:0000313" key="5">
    <source>
        <dbReference type="EMBL" id="MBP1840716.1"/>
    </source>
</evidence>
<dbReference type="SUPFAM" id="SSF55469">
    <property type="entry name" value="FMN-dependent nitroreductase-like"/>
    <property type="match status" value="1"/>
</dbReference>
<evidence type="ECO:0000259" key="4">
    <source>
        <dbReference type="Pfam" id="PF00881"/>
    </source>
</evidence>
<comment type="similarity">
    <text evidence="1">Belongs to the nitroreductase family.</text>
</comment>
<keyword evidence="8" id="KW-1185">Reference proteome</keyword>
<dbReference type="InterPro" id="IPR033878">
    <property type="entry name" value="NfsB-like"/>
</dbReference>
<sequence length="225" mass="25339">MSSKPHNEINISDILNWRYTVKAFDGSKKLSSEQENDIKTLLQMSASSINSQPWHFIIAKTEAGKKRLAKGTQGFFSFNEPKVLDASHVILFCAKTEISNDYLEHVTHIEDEDGRFATPEYKAQNLGAKQLFTNIHKYDLKDAQHWMEKQVYLNIGNFLLGTAALGIDTVPMEGIDMKALDEEFGLRAKGYTATVMVGVGFRADTDFNADLPKSRLPKTEIFTDI</sequence>
<evidence type="ECO:0000256" key="2">
    <source>
        <dbReference type="ARBA" id="ARBA00022857"/>
    </source>
</evidence>
<dbReference type="EC" id="1.5.1.34" evidence="5"/>
<dbReference type="Gene3D" id="3.40.109.10">
    <property type="entry name" value="NADH Oxidase"/>
    <property type="match status" value="1"/>
</dbReference>
<evidence type="ECO:0000256" key="3">
    <source>
        <dbReference type="ARBA" id="ARBA00023002"/>
    </source>
</evidence>
<dbReference type="Proteomes" id="UP001231587">
    <property type="component" value="Unassembled WGS sequence"/>
</dbReference>
<organism evidence="5 7">
    <name type="scientific">Formosa algae</name>
    <dbReference type="NCBI Taxonomy" id="225843"/>
    <lineage>
        <taxon>Bacteria</taxon>
        <taxon>Pseudomonadati</taxon>
        <taxon>Bacteroidota</taxon>
        <taxon>Flavobacteriia</taxon>
        <taxon>Flavobacteriales</taxon>
        <taxon>Flavobacteriaceae</taxon>
        <taxon>Formosa</taxon>
    </lineage>
</organism>
<dbReference type="RefSeq" id="WP_232301590.1">
    <property type="nucleotide sequence ID" value="NZ_JAGGJQ010000007.1"/>
</dbReference>
<proteinExistence type="inferred from homology"/>
<dbReference type="PANTHER" id="PTHR43673:SF10">
    <property type="entry name" value="NADH DEHYDROGENASE_NAD(P)H NITROREDUCTASE XCC3605-RELATED"/>
    <property type="match status" value="1"/>
</dbReference>
<dbReference type="CDD" id="cd02149">
    <property type="entry name" value="NfsB-like"/>
    <property type="match status" value="1"/>
</dbReference>
<dbReference type="EMBL" id="JAGGJQ010000007">
    <property type="protein sequence ID" value="MBP1840716.1"/>
    <property type="molecule type" value="Genomic_DNA"/>
</dbReference>
<dbReference type="AlphaFoldDB" id="A0A9X0YLC4"/>
<gene>
    <name evidence="5" type="ORF">J2Z56_002646</name>
    <name evidence="6" type="ORF">J2Z57_002323</name>
</gene>
<comment type="caution">
    <text evidence="5">The sequence shown here is derived from an EMBL/GenBank/DDBJ whole genome shotgun (WGS) entry which is preliminary data.</text>
</comment>
<evidence type="ECO:0000256" key="1">
    <source>
        <dbReference type="ARBA" id="ARBA00007118"/>
    </source>
</evidence>
<dbReference type="EC" id="1.-.-.-" evidence="5"/>
<reference evidence="5" key="1">
    <citation type="submission" date="2021-03" db="EMBL/GenBank/DDBJ databases">
        <title>Genomic Encyclopedia of Type Strains, Phase IV (KMG-IV): sequencing the most valuable type-strain genomes for metagenomic binning, comparative biology and taxonomic classification.</title>
        <authorList>
            <person name="Goeker M."/>
        </authorList>
    </citation>
    <scope>NUCLEOTIDE SEQUENCE</scope>
    <source>
        <strain evidence="5">DSM 15523</strain>
        <strain evidence="6 8">DSM 16476</strain>
    </source>
</reference>
<evidence type="ECO:0000313" key="6">
    <source>
        <dbReference type="EMBL" id="MDQ0335871.1"/>
    </source>
</evidence>
<protein>
    <submittedName>
        <fullName evidence="5">Nitroreductase/dihydropteridine reductase</fullName>
        <ecNumber evidence="5">1.-.-.-</ecNumber>
        <ecNumber evidence="5">1.5.1.34</ecNumber>
    </submittedName>
</protein>
<dbReference type="PANTHER" id="PTHR43673">
    <property type="entry name" value="NAD(P)H NITROREDUCTASE YDGI-RELATED"/>
    <property type="match status" value="1"/>
</dbReference>
<dbReference type="InterPro" id="IPR029479">
    <property type="entry name" value="Nitroreductase"/>
</dbReference>
<dbReference type="Pfam" id="PF00881">
    <property type="entry name" value="Nitroreductase"/>
    <property type="match status" value="1"/>
</dbReference>
<feature type="domain" description="Nitroreductase" evidence="4">
    <location>
        <begin position="16"/>
        <end position="200"/>
    </location>
</feature>
<dbReference type="Proteomes" id="UP001138672">
    <property type="component" value="Unassembled WGS sequence"/>
</dbReference>